<dbReference type="Pfam" id="PF07228">
    <property type="entry name" value="SpoIIE"/>
    <property type="match status" value="1"/>
</dbReference>
<gene>
    <name evidence="3" type="primary">rsbU_2</name>
    <name evidence="3" type="ORF">STSP2_00678</name>
</gene>
<dbReference type="STRING" id="1936003.STSP2_00678"/>
<evidence type="ECO:0000256" key="1">
    <source>
        <dbReference type="ARBA" id="ARBA00022801"/>
    </source>
</evidence>
<name>A0A1U9NIW0_9BACT</name>
<dbReference type="Proteomes" id="UP000189674">
    <property type="component" value="Chromosome"/>
</dbReference>
<dbReference type="EC" id="3.1.3.3" evidence="3"/>
<accession>A0A1U9NIW0</accession>
<dbReference type="PANTHER" id="PTHR43156:SF2">
    <property type="entry name" value="STAGE II SPORULATION PROTEIN E"/>
    <property type="match status" value="1"/>
</dbReference>
<dbReference type="OrthoDB" id="9800897at2"/>
<dbReference type="Gene3D" id="3.60.40.10">
    <property type="entry name" value="PPM-type phosphatase domain"/>
    <property type="match status" value="1"/>
</dbReference>
<protein>
    <submittedName>
        <fullName evidence="3">Phosphoserine phosphatase RsbU</fullName>
        <ecNumber evidence="3">3.1.3.3</ecNumber>
    </submittedName>
</protein>
<evidence type="ECO:0000259" key="2">
    <source>
        <dbReference type="SMART" id="SM00331"/>
    </source>
</evidence>
<sequence>MSETDLLKALGIQTATSDVVFCGVADPGKELGELLDSGGLSWGCASVDKIVDYLEGDSRPGTIVLDTRGMNVAQREKVGLVIKSLESRGVATIFVNDAIGFSLDEFELATKVRDFDAAELIGRIESNVAYAKAMKGMLARNRKAVVDETAEDRAQQLRMAGQVQRDFLPSRLPHAEHIRWATLFEPADCVSGDIYDVQRLDEQHIGFYLADAVGHSMPAALLTMFLKQAIVMRETKGNDYRIFGPLEVMQHLNKRMTEQQLSGCLFATCCYGLLNMRTLQMSYCRAGHPYPILKRPGCEPVMFEGKGGLLGVFEGGEFSQELVQLAKGDKLFMYSDGAEPLIGEVDEKGQMEMSSEFKDILKLGVEDLVGEFDKLRMRELKSGYEKDDVTVVALEIR</sequence>
<evidence type="ECO:0000313" key="3">
    <source>
        <dbReference type="EMBL" id="AQT67530.1"/>
    </source>
</evidence>
<dbReference type="RefSeq" id="WP_146659811.1">
    <property type="nucleotide sequence ID" value="NZ_CP019791.1"/>
</dbReference>
<proteinExistence type="predicted"/>
<dbReference type="KEGG" id="alus:STSP2_00678"/>
<organism evidence="3 4">
    <name type="scientific">Anaerohalosphaera lusitana</name>
    <dbReference type="NCBI Taxonomy" id="1936003"/>
    <lineage>
        <taxon>Bacteria</taxon>
        <taxon>Pseudomonadati</taxon>
        <taxon>Planctomycetota</taxon>
        <taxon>Phycisphaerae</taxon>
        <taxon>Sedimentisphaerales</taxon>
        <taxon>Anaerohalosphaeraceae</taxon>
        <taxon>Anaerohalosphaera</taxon>
    </lineage>
</organism>
<dbReference type="GO" id="GO:0016791">
    <property type="term" value="F:phosphatase activity"/>
    <property type="evidence" value="ECO:0007669"/>
    <property type="project" value="TreeGrafter"/>
</dbReference>
<dbReference type="PANTHER" id="PTHR43156">
    <property type="entry name" value="STAGE II SPORULATION PROTEIN E-RELATED"/>
    <property type="match status" value="1"/>
</dbReference>
<dbReference type="InterPro" id="IPR052016">
    <property type="entry name" value="Bact_Sigma-Reg"/>
</dbReference>
<dbReference type="EMBL" id="CP019791">
    <property type="protein sequence ID" value="AQT67530.1"/>
    <property type="molecule type" value="Genomic_DNA"/>
</dbReference>
<feature type="domain" description="PPM-type phosphatase" evidence="2">
    <location>
        <begin position="175"/>
        <end position="396"/>
    </location>
</feature>
<keyword evidence="1 3" id="KW-0378">Hydrolase</keyword>
<dbReference type="InterPro" id="IPR001932">
    <property type="entry name" value="PPM-type_phosphatase-like_dom"/>
</dbReference>
<dbReference type="SMART" id="SM00331">
    <property type="entry name" value="PP2C_SIG"/>
    <property type="match status" value="1"/>
</dbReference>
<keyword evidence="4" id="KW-1185">Reference proteome</keyword>
<dbReference type="AlphaFoldDB" id="A0A1U9NIW0"/>
<reference evidence="4" key="1">
    <citation type="submission" date="2017-02" db="EMBL/GenBank/DDBJ databases">
        <title>Comparative genomics and description of representatives of a novel lineage of planctomycetes thriving in anoxic sediments.</title>
        <authorList>
            <person name="Spring S."/>
            <person name="Bunk B."/>
            <person name="Sproer C."/>
        </authorList>
    </citation>
    <scope>NUCLEOTIDE SEQUENCE [LARGE SCALE GENOMIC DNA]</scope>
    <source>
        <strain evidence="4">ST-NAGAB-D1</strain>
    </source>
</reference>
<evidence type="ECO:0000313" key="4">
    <source>
        <dbReference type="Proteomes" id="UP000189674"/>
    </source>
</evidence>
<dbReference type="InterPro" id="IPR036457">
    <property type="entry name" value="PPM-type-like_dom_sf"/>
</dbReference>